<accession>A0ABS0IF40</accession>
<evidence type="ECO:0000313" key="2">
    <source>
        <dbReference type="EMBL" id="MBF9236962.1"/>
    </source>
</evidence>
<comment type="caution">
    <text evidence="2">The sequence shown here is derived from an EMBL/GenBank/DDBJ whole genome shotgun (WGS) entry which is preliminary data.</text>
</comment>
<gene>
    <name evidence="2" type="ORF">I2I05_06100</name>
</gene>
<evidence type="ECO:0000313" key="3">
    <source>
        <dbReference type="Proteomes" id="UP000597617"/>
    </source>
</evidence>
<organism evidence="2 3">
    <name type="scientific">Hymenobacter jeongseonensis</name>
    <dbReference type="NCBI Taxonomy" id="2791027"/>
    <lineage>
        <taxon>Bacteria</taxon>
        <taxon>Pseudomonadati</taxon>
        <taxon>Bacteroidota</taxon>
        <taxon>Cytophagia</taxon>
        <taxon>Cytophagales</taxon>
        <taxon>Hymenobacteraceae</taxon>
        <taxon>Hymenobacter</taxon>
    </lineage>
</organism>
<dbReference type="Pfam" id="PF13349">
    <property type="entry name" value="DUF4097"/>
    <property type="match status" value="1"/>
</dbReference>
<protein>
    <submittedName>
        <fullName evidence="2">DUF4097 family beta strand repeat protein</fullName>
    </submittedName>
</protein>
<dbReference type="RefSeq" id="WP_196281330.1">
    <property type="nucleotide sequence ID" value="NZ_JADQDQ010000002.1"/>
</dbReference>
<sequence>MNKLILLAMAGVLAAHTGQAQEYKTKLGGKDRKIVIDMQGSDVTVEGIDGNELVIKGDGYEEPNKRADGLRPIYNSAVDNTKIGLAVTQTDNTVRIVRASRKDANYVIRVPRGSTVQYNQTNWNGGDVAIRDVSGDLEVNVKNGDIKLTNVTGPVVANTVSGDITVRFAPLRQGPSSISTVSGDVDVSMPANTKATMKMRSVSGEVYTDFDINLGKGDDNMRHIGGQVVDGSVNGGGNALSLKTVSGDIFVRKAK</sequence>
<name>A0ABS0IF40_9BACT</name>
<dbReference type="EMBL" id="JADQDQ010000002">
    <property type="protein sequence ID" value="MBF9236962.1"/>
    <property type="molecule type" value="Genomic_DNA"/>
</dbReference>
<dbReference type="InterPro" id="IPR025164">
    <property type="entry name" value="Toastrack_DUF4097"/>
</dbReference>
<reference evidence="2 3" key="1">
    <citation type="submission" date="2020-11" db="EMBL/GenBank/DDBJ databases">
        <authorList>
            <person name="Kim M.K."/>
        </authorList>
    </citation>
    <scope>NUCLEOTIDE SEQUENCE [LARGE SCALE GENOMIC DNA]</scope>
    <source>
        <strain evidence="2 3">BT683</strain>
    </source>
</reference>
<feature type="domain" description="DUF4097" evidence="1">
    <location>
        <begin position="98"/>
        <end position="251"/>
    </location>
</feature>
<proteinExistence type="predicted"/>
<keyword evidence="3" id="KW-1185">Reference proteome</keyword>
<dbReference type="Proteomes" id="UP000597617">
    <property type="component" value="Unassembled WGS sequence"/>
</dbReference>
<evidence type="ECO:0000259" key="1">
    <source>
        <dbReference type="Pfam" id="PF13349"/>
    </source>
</evidence>